<protein>
    <submittedName>
        <fullName evidence="1">Uncharacterized protein</fullName>
    </submittedName>
</protein>
<dbReference type="SUPFAM" id="SSF52540">
    <property type="entry name" value="P-loop containing nucleoside triphosphate hydrolases"/>
    <property type="match status" value="1"/>
</dbReference>
<sequence>MRDEQQTLETNNEYLRNKSQEYNDKLISAQDKVSNAIKTGIENVASRAFDPFLSNRMMKEAALWDAKEEKDIYTLRSNILSKVQPSSLYGDDLINYIVDYVGDKRNYIRNDIINIFTCVTQNFLTVFSGEPGTGKTSMCNIIGDILGLNQFGKDINRFVS</sequence>
<dbReference type="EMBL" id="AJWZ01008919">
    <property type="protein sequence ID" value="EKC52779.1"/>
    <property type="molecule type" value="Genomic_DNA"/>
</dbReference>
<feature type="non-terminal residue" evidence="1">
    <location>
        <position position="160"/>
    </location>
</feature>
<reference evidence="1" key="1">
    <citation type="journal article" date="2013" name="Environ. Microbiol.">
        <title>Microbiota from the distal guts of lean and obese adolescents exhibit partial functional redundancy besides clear differences in community structure.</title>
        <authorList>
            <person name="Ferrer M."/>
            <person name="Ruiz A."/>
            <person name="Lanza F."/>
            <person name="Haange S.B."/>
            <person name="Oberbach A."/>
            <person name="Till H."/>
            <person name="Bargiela R."/>
            <person name="Campoy C."/>
            <person name="Segura M.T."/>
            <person name="Richter M."/>
            <person name="von Bergen M."/>
            <person name="Seifert J."/>
            <person name="Suarez A."/>
        </authorList>
    </citation>
    <scope>NUCLEOTIDE SEQUENCE</scope>
</reference>
<evidence type="ECO:0000313" key="1">
    <source>
        <dbReference type="EMBL" id="EKC52779.1"/>
    </source>
</evidence>
<name>K1SBF4_9ZZZZ</name>
<accession>K1SBF4</accession>
<gene>
    <name evidence="1" type="ORF">OBE_12921</name>
</gene>
<organism evidence="1">
    <name type="scientific">human gut metagenome</name>
    <dbReference type="NCBI Taxonomy" id="408170"/>
    <lineage>
        <taxon>unclassified sequences</taxon>
        <taxon>metagenomes</taxon>
        <taxon>organismal metagenomes</taxon>
    </lineage>
</organism>
<proteinExistence type="predicted"/>
<dbReference type="AlphaFoldDB" id="K1SBF4"/>
<comment type="caution">
    <text evidence="1">The sequence shown here is derived from an EMBL/GenBank/DDBJ whole genome shotgun (WGS) entry which is preliminary data.</text>
</comment>
<dbReference type="InterPro" id="IPR027417">
    <property type="entry name" value="P-loop_NTPase"/>
</dbReference>